<keyword evidence="2 7" id="KW-0812">Transmembrane</keyword>
<gene>
    <name evidence="9" type="ORF">BEMITA_LOCUS467</name>
</gene>
<evidence type="ECO:0000256" key="3">
    <source>
        <dbReference type="ARBA" id="ARBA00022989"/>
    </source>
</evidence>
<dbReference type="InterPro" id="IPR000626">
    <property type="entry name" value="Ubiquitin-like_dom"/>
</dbReference>
<keyword evidence="4 7" id="KW-0472">Membrane</keyword>
<dbReference type="FunFam" id="3.10.20.90:FF:000046">
    <property type="entry name" value="Homocysteine-responsive endoplasmic reticulum-resident ubiquitin-like domain member 2 protein"/>
    <property type="match status" value="1"/>
</dbReference>
<evidence type="ECO:0000313" key="10">
    <source>
        <dbReference type="Proteomes" id="UP001152759"/>
    </source>
</evidence>
<dbReference type="KEGG" id="btab:109039761"/>
<name>A0A9P0EYK6_BEMTA</name>
<evidence type="ECO:0000256" key="4">
    <source>
        <dbReference type="ARBA" id="ARBA00023136"/>
    </source>
</evidence>
<dbReference type="Proteomes" id="UP001152759">
    <property type="component" value="Chromosome 1"/>
</dbReference>
<evidence type="ECO:0000256" key="7">
    <source>
        <dbReference type="SAM" id="Phobius"/>
    </source>
</evidence>
<evidence type="ECO:0000313" key="9">
    <source>
        <dbReference type="EMBL" id="CAH0380751.1"/>
    </source>
</evidence>
<dbReference type="CDD" id="cd01790">
    <property type="entry name" value="Ubl_HERP"/>
    <property type="match status" value="1"/>
</dbReference>
<dbReference type="InterPro" id="IPR039751">
    <property type="entry name" value="HERPUD1/2"/>
</dbReference>
<keyword evidence="10" id="KW-1185">Reference proteome</keyword>
<evidence type="ECO:0000256" key="2">
    <source>
        <dbReference type="ARBA" id="ARBA00022692"/>
    </source>
</evidence>
<dbReference type="Gene3D" id="3.10.20.90">
    <property type="entry name" value="Phosphatidylinositol 3-kinase Catalytic Subunit, Chain A, domain 1"/>
    <property type="match status" value="1"/>
</dbReference>
<organism evidence="9 10">
    <name type="scientific">Bemisia tabaci</name>
    <name type="common">Sweetpotato whitefly</name>
    <name type="synonym">Aleurodes tabaci</name>
    <dbReference type="NCBI Taxonomy" id="7038"/>
    <lineage>
        <taxon>Eukaryota</taxon>
        <taxon>Metazoa</taxon>
        <taxon>Ecdysozoa</taxon>
        <taxon>Arthropoda</taxon>
        <taxon>Hexapoda</taxon>
        <taxon>Insecta</taxon>
        <taxon>Pterygota</taxon>
        <taxon>Neoptera</taxon>
        <taxon>Paraneoptera</taxon>
        <taxon>Hemiptera</taxon>
        <taxon>Sternorrhyncha</taxon>
        <taxon>Aleyrodoidea</taxon>
        <taxon>Aleyrodidae</taxon>
        <taxon>Aleyrodinae</taxon>
        <taxon>Bemisia</taxon>
    </lineage>
</organism>
<evidence type="ECO:0000259" key="8">
    <source>
        <dbReference type="PROSITE" id="PS50053"/>
    </source>
</evidence>
<evidence type="ECO:0000256" key="1">
    <source>
        <dbReference type="ARBA" id="ARBA00004370"/>
    </source>
</evidence>
<evidence type="ECO:0000256" key="6">
    <source>
        <dbReference type="SAM" id="MobiDB-lite"/>
    </source>
</evidence>
<dbReference type="PANTHER" id="PTHR12943:SF27">
    <property type="entry name" value="HOMOCYSTEINE-INDUCED ENDOPLASMIC RETICULUM PROTEIN, ISOFORM A"/>
    <property type="match status" value="1"/>
</dbReference>
<sequence length="356" mass="40339">MEMSMPVTLIVKAPNQQIEDQTIKCELDWSIKRLKGYLSEVYPSKPKTEDQKLIYLGQLLNDANTLKDVLRTYDEGQENHTVHLVCAPPKDSFKSSKPVTKPNQRTRETTNTSTTSSPGEVPTEPSGANVRQRQHATTSTPGPNIQTPVGFNMIDPRRNMANPANMRDLNNYAFVVTQQAAVMQQMYAQYMTQYFQMNGMSPPNFQYPGMMYPFQVPNGAQQPVRNEPVIPAPQPADGEEEGGQNNRDWLEWLYKSSRLMILFCIVYYYSSPLRLFLVSTLGLLLYLYQIGFFRQIVLENNNEPGVAPPPDPPADGDRSEESPAEVRPPRPTLLTMTWTIVSSFFLSLIPEHPNML</sequence>
<dbReference type="PANTHER" id="PTHR12943">
    <property type="entry name" value="HOMOCYSTEINE-RESPONSIVE ENDOPLASMIC RETICULUM-RESIDENT UNIQUITIN-LIKE DOMAIN HERPUD PROTEIN FAMILY MEMBER"/>
    <property type="match status" value="1"/>
</dbReference>
<dbReference type="EMBL" id="OU963862">
    <property type="protein sequence ID" value="CAH0380751.1"/>
    <property type="molecule type" value="Genomic_DNA"/>
</dbReference>
<reference evidence="9" key="1">
    <citation type="submission" date="2021-12" db="EMBL/GenBank/DDBJ databases">
        <authorList>
            <person name="King R."/>
        </authorList>
    </citation>
    <scope>NUCLEOTIDE SEQUENCE</scope>
</reference>
<keyword evidence="5" id="KW-0834">Unfolded protein response</keyword>
<dbReference type="GO" id="GO:0016020">
    <property type="term" value="C:membrane"/>
    <property type="evidence" value="ECO:0007669"/>
    <property type="project" value="UniProtKB-SubCell"/>
</dbReference>
<dbReference type="SUPFAM" id="SSF54236">
    <property type="entry name" value="Ubiquitin-like"/>
    <property type="match status" value="1"/>
</dbReference>
<dbReference type="GO" id="GO:0030968">
    <property type="term" value="P:endoplasmic reticulum unfolded protein response"/>
    <property type="evidence" value="ECO:0007669"/>
    <property type="project" value="TreeGrafter"/>
</dbReference>
<dbReference type="InterPro" id="IPR029071">
    <property type="entry name" value="Ubiquitin-like_domsf"/>
</dbReference>
<feature type="transmembrane region" description="Helical" evidence="7">
    <location>
        <begin position="275"/>
        <end position="293"/>
    </location>
</feature>
<accession>A0A9P0EYK6</accession>
<keyword evidence="3 7" id="KW-1133">Transmembrane helix</keyword>
<dbReference type="SMART" id="SM00213">
    <property type="entry name" value="UBQ"/>
    <property type="match status" value="1"/>
</dbReference>
<evidence type="ECO:0000256" key="5">
    <source>
        <dbReference type="ARBA" id="ARBA00023230"/>
    </source>
</evidence>
<proteinExistence type="predicted"/>
<feature type="compositionally biased region" description="Polar residues" evidence="6">
    <location>
        <begin position="129"/>
        <end position="149"/>
    </location>
</feature>
<feature type="region of interest" description="Disordered" evidence="6">
    <location>
        <begin position="303"/>
        <end position="329"/>
    </location>
</feature>
<comment type="subcellular location">
    <subcellularLocation>
        <location evidence="1">Membrane</location>
    </subcellularLocation>
</comment>
<feature type="region of interest" description="Disordered" evidence="6">
    <location>
        <begin position="87"/>
        <end position="153"/>
    </location>
</feature>
<protein>
    <recommendedName>
        <fullName evidence="8">Ubiquitin-like domain-containing protein</fullName>
    </recommendedName>
</protein>
<dbReference type="PROSITE" id="PS50053">
    <property type="entry name" value="UBIQUITIN_2"/>
    <property type="match status" value="1"/>
</dbReference>
<dbReference type="AlphaFoldDB" id="A0A9P0EYK6"/>
<feature type="domain" description="Ubiquitin-like" evidence="8">
    <location>
        <begin position="7"/>
        <end position="68"/>
    </location>
</feature>